<dbReference type="Proteomes" id="UP000186313">
    <property type="component" value="Unassembled WGS sequence"/>
</dbReference>
<reference evidence="1 2" key="1">
    <citation type="submission" date="2016-09" db="EMBL/GenBank/DDBJ databases">
        <title>Genomic Taxonomy of the Vibrionaceae.</title>
        <authorList>
            <person name="Gonzalez-Castillo A."/>
            <person name="Gomez-Gil B."/>
            <person name="Enciso-Ibarra K."/>
        </authorList>
    </citation>
    <scope>NUCLEOTIDE SEQUENCE [LARGE SCALE GENOMIC DNA]</scope>
    <source>
        <strain evidence="1 2">CAIM 703</strain>
    </source>
</reference>
<evidence type="ECO:0000313" key="1">
    <source>
        <dbReference type="EMBL" id="OLQ86329.1"/>
    </source>
</evidence>
<dbReference type="OrthoDB" id="5903399at2"/>
<dbReference type="EMBL" id="MJMJ01000043">
    <property type="protein sequence ID" value="OLQ86329.1"/>
    <property type="molecule type" value="Genomic_DNA"/>
</dbReference>
<name>A0A1Q9HAY3_9VIBR</name>
<dbReference type="AlphaFoldDB" id="A0A1Q9HAY3"/>
<protein>
    <submittedName>
        <fullName evidence="1">Uncharacterized protein</fullName>
    </submittedName>
</protein>
<proteinExistence type="predicted"/>
<dbReference type="RefSeq" id="WP_075710212.1">
    <property type="nucleotide sequence ID" value="NZ_MJMJ01000043.1"/>
</dbReference>
<sequence length="80" mass="9525">MTKDTHPKDQKIIRLLQQNGLIKNEARQRLKQEVYSLNRNEIQKIQRYSKHFGLNAKQKMIDEILDIRRDTMLGKLSASF</sequence>
<organism evidence="1 2">
    <name type="scientific">Vibrio panuliri</name>
    <dbReference type="NCBI Taxonomy" id="1381081"/>
    <lineage>
        <taxon>Bacteria</taxon>
        <taxon>Pseudomonadati</taxon>
        <taxon>Pseudomonadota</taxon>
        <taxon>Gammaproteobacteria</taxon>
        <taxon>Vibrionales</taxon>
        <taxon>Vibrionaceae</taxon>
        <taxon>Vibrio</taxon>
    </lineage>
</organism>
<gene>
    <name evidence="1" type="ORF">BIY22_11825</name>
</gene>
<comment type="caution">
    <text evidence="1">The sequence shown here is derived from an EMBL/GenBank/DDBJ whole genome shotgun (WGS) entry which is preliminary data.</text>
</comment>
<accession>A0A1Q9HAY3</accession>
<evidence type="ECO:0000313" key="2">
    <source>
        <dbReference type="Proteomes" id="UP000186313"/>
    </source>
</evidence>